<dbReference type="PANTHER" id="PTHR37309:SF1">
    <property type="entry name" value="SLR0284 PROTEIN"/>
    <property type="match status" value="1"/>
</dbReference>
<keyword evidence="1" id="KW-1133">Transmembrane helix</keyword>
<reference evidence="2 3" key="1">
    <citation type="journal article" date="2016" name="Nat. Commun.">
        <title>Thousands of microbial genomes shed light on interconnected biogeochemical processes in an aquifer system.</title>
        <authorList>
            <person name="Anantharaman K."/>
            <person name="Brown C.T."/>
            <person name="Hug L.A."/>
            <person name="Sharon I."/>
            <person name="Castelle C.J."/>
            <person name="Probst A.J."/>
            <person name="Thomas B.C."/>
            <person name="Singh A."/>
            <person name="Wilkins M.J."/>
            <person name="Karaoz U."/>
            <person name="Brodie E.L."/>
            <person name="Williams K.H."/>
            <person name="Hubbard S.S."/>
            <person name="Banfield J.F."/>
        </authorList>
    </citation>
    <scope>NUCLEOTIDE SEQUENCE [LARGE SCALE GENOMIC DNA]</scope>
</reference>
<keyword evidence="1" id="KW-0812">Transmembrane</keyword>
<feature type="transmembrane region" description="Helical" evidence="1">
    <location>
        <begin position="91"/>
        <end position="111"/>
    </location>
</feature>
<evidence type="ECO:0008006" key="4">
    <source>
        <dbReference type="Google" id="ProtNLM"/>
    </source>
</evidence>
<dbReference type="Pfam" id="PF04020">
    <property type="entry name" value="Phage_holin_4_2"/>
    <property type="match status" value="1"/>
</dbReference>
<evidence type="ECO:0000313" key="3">
    <source>
        <dbReference type="Proteomes" id="UP000177167"/>
    </source>
</evidence>
<feature type="transmembrane region" description="Helical" evidence="1">
    <location>
        <begin position="13"/>
        <end position="43"/>
    </location>
</feature>
<keyword evidence="1" id="KW-0472">Membrane</keyword>
<feature type="transmembrane region" description="Helical" evidence="1">
    <location>
        <begin position="55"/>
        <end position="79"/>
    </location>
</feature>
<dbReference type="PANTHER" id="PTHR37309">
    <property type="entry name" value="SLR0284 PROTEIN"/>
    <property type="match status" value="1"/>
</dbReference>
<evidence type="ECO:0000256" key="1">
    <source>
        <dbReference type="SAM" id="Phobius"/>
    </source>
</evidence>
<dbReference type="InterPro" id="IPR007165">
    <property type="entry name" value="Phage_holin_4_2"/>
</dbReference>
<dbReference type="Proteomes" id="UP000177167">
    <property type="component" value="Unassembled WGS sequence"/>
</dbReference>
<protein>
    <recommendedName>
        <fullName evidence="4">Phage holin family protein</fullName>
    </recommendedName>
</protein>
<dbReference type="EMBL" id="MGJP01000058">
    <property type="protein sequence ID" value="OGN08627.1"/>
    <property type="molecule type" value="Genomic_DNA"/>
</dbReference>
<comment type="caution">
    <text evidence="2">The sequence shown here is derived from an EMBL/GenBank/DDBJ whole genome shotgun (WGS) entry which is preliminary data.</text>
</comment>
<name>A0A1F8F642_9BACT</name>
<sequence>MTGFLIRILGNSIAIYVAFSFVPGFVINGGIKEYLLAGVLLGLLNKIVKPPVKLITMPLIILTLGLFIIVINAIMLWLVDYAFNFVIIENITALVWATVIVTIVNAIIAAFSKIID</sequence>
<dbReference type="AlphaFoldDB" id="A0A1F8F642"/>
<gene>
    <name evidence="2" type="ORF">A3J46_02915</name>
</gene>
<evidence type="ECO:0000313" key="2">
    <source>
        <dbReference type="EMBL" id="OGN08627.1"/>
    </source>
</evidence>
<organism evidence="2 3">
    <name type="scientific">Candidatus Yanofskybacteria bacterium RIFCSPHIGHO2_02_FULL_41_11</name>
    <dbReference type="NCBI Taxonomy" id="1802675"/>
    <lineage>
        <taxon>Bacteria</taxon>
        <taxon>Candidatus Yanofskyibacteriota</taxon>
    </lineage>
</organism>
<proteinExistence type="predicted"/>
<accession>A0A1F8F642</accession>